<dbReference type="GO" id="GO:0004831">
    <property type="term" value="F:tyrosine-tRNA ligase activity"/>
    <property type="evidence" value="ECO:0007669"/>
    <property type="project" value="UniProtKB-EC"/>
</dbReference>
<evidence type="ECO:0000256" key="1">
    <source>
        <dbReference type="ARBA" id="ARBA00013160"/>
    </source>
</evidence>
<name>A0A9P1FV30_9DINO</name>
<keyword evidence="6 9" id="KW-0030">Aminoacyl-tRNA synthetase</keyword>
<evidence type="ECO:0000313" key="11">
    <source>
        <dbReference type="EMBL" id="CAL1142631.1"/>
    </source>
</evidence>
<evidence type="ECO:0000313" key="10">
    <source>
        <dbReference type="EMBL" id="CAI3989256.1"/>
    </source>
</evidence>
<dbReference type="EMBL" id="CAMXCT010001348">
    <property type="protein sequence ID" value="CAI3989256.1"/>
    <property type="molecule type" value="Genomic_DNA"/>
</dbReference>
<dbReference type="GO" id="GO:0005524">
    <property type="term" value="F:ATP binding"/>
    <property type="evidence" value="ECO:0007669"/>
    <property type="project" value="UniProtKB-KW"/>
</dbReference>
<dbReference type="EMBL" id="CAMXCT020001348">
    <property type="protein sequence ID" value="CAL1142631.1"/>
    <property type="molecule type" value="Genomic_DNA"/>
</dbReference>
<dbReference type="InterPro" id="IPR050489">
    <property type="entry name" value="Tyr-tRNA_synthase"/>
</dbReference>
<dbReference type="PANTHER" id="PTHR46264:SF4">
    <property type="entry name" value="TYROSINE--TRNA LIGASE, CYTOPLASMIC"/>
    <property type="match status" value="1"/>
</dbReference>
<sequence>MAAVSPRPWISTGGSLLRPFRPAQSKGQSHRATWILERSCGLAVAGSIACRLAARGSRRAVASASTLRMAVAVESAEDWTVNPVEDLGHFSMMVNYLLVGGFLWILPGLRQDVSTKSEESSASWKYELIRSVGEECQTEAELRKLVEKKPNFVCYDGFEPSGRMHIAQGVYKSVCVNKCTKAGGQFIFWVADWFALMNDKMGGCNKSCLRMFFHVSQLEGELSRQ</sequence>
<accession>A0A9P1FV30</accession>
<keyword evidence="3 9" id="KW-0547">Nucleotide-binding</keyword>
<protein>
    <recommendedName>
        <fullName evidence="1">tyrosine--tRNA ligase</fullName>
        <ecNumber evidence="1">6.1.1.1</ecNumber>
    </recommendedName>
    <alternativeName>
        <fullName evidence="7">Tyrosyl-tRNA synthetase</fullName>
    </alternativeName>
</protein>
<dbReference type="Gene3D" id="3.40.50.620">
    <property type="entry name" value="HUPs"/>
    <property type="match status" value="1"/>
</dbReference>
<dbReference type="Pfam" id="PF00579">
    <property type="entry name" value="tRNA-synt_1b"/>
    <property type="match status" value="1"/>
</dbReference>
<comment type="similarity">
    <text evidence="9">Belongs to the class-I aminoacyl-tRNA synthetase family.</text>
</comment>
<dbReference type="EC" id="6.1.1.1" evidence="1"/>
<proteinExistence type="inferred from homology"/>
<keyword evidence="12" id="KW-1185">Reference proteome</keyword>
<evidence type="ECO:0000256" key="9">
    <source>
        <dbReference type="RuleBase" id="RU363036"/>
    </source>
</evidence>
<comment type="catalytic activity">
    <reaction evidence="8">
        <text>tRNA(Tyr) + L-tyrosine + ATP = L-tyrosyl-tRNA(Tyr) + AMP + diphosphate + H(+)</text>
        <dbReference type="Rhea" id="RHEA:10220"/>
        <dbReference type="Rhea" id="RHEA-COMP:9706"/>
        <dbReference type="Rhea" id="RHEA-COMP:9707"/>
        <dbReference type="ChEBI" id="CHEBI:15378"/>
        <dbReference type="ChEBI" id="CHEBI:30616"/>
        <dbReference type="ChEBI" id="CHEBI:33019"/>
        <dbReference type="ChEBI" id="CHEBI:58315"/>
        <dbReference type="ChEBI" id="CHEBI:78442"/>
        <dbReference type="ChEBI" id="CHEBI:78536"/>
        <dbReference type="ChEBI" id="CHEBI:456215"/>
        <dbReference type="EC" id="6.1.1.1"/>
    </reaction>
</comment>
<keyword evidence="5 9" id="KW-0648">Protein biosynthesis</keyword>
<evidence type="ECO:0000256" key="2">
    <source>
        <dbReference type="ARBA" id="ARBA00022598"/>
    </source>
</evidence>
<evidence type="ECO:0000313" key="12">
    <source>
        <dbReference type="Proteomes" id="UP001152797"/>
    </source>
</evidence>
<evidence type="ECO:0000256" key="6">
    <source>
        <dbReference type="ARBA" id="ARBA00023146"/>
    </source>
</evidence>
<evidence type="ECO:0000256" key="4">
    <source>
        <dbReference type="ARBA" id="ARBA00022840"/>
    </source>
</evidence>
<keyword evidence="2 9" id="KW-0436">Ligase</keyword>
<evidence type="ECO:0000256" key="3">
    <source>
        <dbReference type="ARBA" id="ARBA00022741"/>
    </source>
</evidence>
<dbReference type="Proteomes" id="UP001152797">
    <property type="component" value="Unassembled WGS sequence"/>
</dbReference>
<dbReference type="OrthoDB" id="197206at2759"/>
<dbReference type="GO" id="GO:0006437">
    <property type="term" value="P:tyrosyl-tRNA aminoacylation"/>
    <property type="evidence" value="ECO:0007669"/>
    <property type="project" value="TreeGrafter"/>
</dbReference>
<evidence type="ECO:0000256" key="8">
    <source>
        <dbReference type="ARBA" id="ARBA00048248"/>
    </source>
</evidence>
<keyword evidence="4 9" id="KW-0067">ATP-binding</keyword>
<dbReference type="AlphaFoldDB" id="A0A9P1FV30"/>
<dbReference type="GO" id="GO:0005737">
    <property type="term" value="C:cytoplasm"/>
    <property type="evidence" value="ECO:0007669"/>
    <property type="project" value="TreeGrafter"/>
</dbReference>
<dbReference type="PANTHER" id="PTHR46264">
    <property type="entry name" value="TYROSINE-TRNA LIGASE"/>
    <property type="match status" value="1"/>
</dbReference>
<gene>
    <name evidence="10" type="ORF">C1SCF055_LOCUS16345</name>
</gene>
<comment type="caution">
    <text evidence="10">The sequence shown here is derived from an EMBL/GenBank/DDBJ whole genome shotgun (WGS) entry which is preliminary data.</text>
</comment>
<reference evidence="10" key="1">
    <citation type="submission" date="2022-10" db="EMBL/GenBank/DDBJ databases">
        <authorList>
            <person name="Chen Y."/>
            <person name="Dougan E. K."/>
            <person name="Chan C."/>
            <person name="Rhodes N."/>
            <person name="Thang M."/>
        </authorList>
    </citation>
    <scope>NUCLEOTIDE SEQUENCE</scope>
</reference>
<dbReference type="SUPFAM" id="SSF52374">
    <property type="entry name" value="Nucleotidylyl transferase"/>
    <property type="match status" value="1"/>
</dbReference>
<dbReference type="InterPro" id="IPR014729">
    <property type="entry name" value="Rossmann-like_a/b/a_fold"/>
</dbReference>
<evidence type="ECO:0000256" key="5">
    <source>
        <dbReference type="ARBA" id="ARBA00022917"/>
    </source>
</evidence>
<dbReference type="EMBL" id="CAMXCT030001348">
    <property type="protein sequence ID" value="CAL4776568.1"/>
    <property type="molecule type" value="Genomic_DNA"/>
</dbReference>
<reference evidence="11" key="2">
    <citation type="submission" date="2024-04" db="EMBL/GenBank/DDBJ databases">
        <authorList>
            <person name="Chen Y."/>
            <person name="Shah S."/>
            <person name="Dougan E. K."/>
            <person name="Thang M."/>
            <person name="Chan C."/>
        </authorList>
    </citation>
    <scope>NUCLEOTIDE SEQUENCE [LARGE SCALE GENOMIC DNA]</scope>
</reference>
<dbReference type="InterPro" id="IPR002305">
    <property type="entry name" value="aa-tRNA-synth_Ic"/>
</dbReference>
<organism evidence="10">
    <name type="scientific">Cladocopium goreaui</name>
    <dbReference type="NCBI Taxonomy" id="2562237"/>
    <lineage>
        <taxon>Eukaryota</taxon>
        <taxon>Sar</taxon>
        <taxon>Alveolata</taxon>
        <taxon>Dinophyceae</taxon>
        <taxon>Suessiales</taxon>
        <taxon>Symbiodiniaceae</taxon>
        <taxon>Cladocopium</taxon>
    </lineage>
</organism>
<evidence type="ECO:0000256" key="7">
    <source>
        <dbReference type="ARBA" id="ARBA00033323"/>
    </source>
</evidence>